<dbReference type="Gramene" id="KZM99217">
    <property type="protein sequence ID" value="KZM99217"/>
    <property type="gene ID" value="DCAR_013421"/>
</dbReference>
<proteinExistence type="predicted"/>
<evidence type="ECO:0000313" key="1">
    <source>
        <dbReference type="EMBL" id="WOG98276.1"/>
    </source>
</evidence>
<organism evidence="1 2">
    <name type="scientific">Daucus carota subsp. sativus</name>
    <name type="common">Carrot</name>
    <dbReference type="NCBI Taxonomy" id="79200"/>
    <lineage>
        <taxon>Eukaryota</taxon>
        <taxon>Viridiplantae</taxon>
        <taxon>Streptophyta</taxon>
        <taxon>Embryophyta</taxon>
        <taxon>Tracheophyta</taxon>
        <taxon>Spermatophyta</taxon>
        <taxon>Magnoliopsida</taxon>
        <taxon>eudicotyledons</taxon>
        <taxon>Gunneridae</taxon>
        <taxon>Pentapetalae</taxon>
        <taxon>asterids</taxon>
        <taxon>campanulids</taxon>
        <taxon>Apiales</taxon>
        <taxon>Apiaceae</taxon>
        <taxon>Apioideae</taxon>
        <taxon>Scandiceae</taxon>
        <taxon>Daucinae</taxon>
        <taxon>Daucus</taxon>
        <taxon>Daucus sect. Daucus</taxon>
    </lineage>
</organism>
<dbReference type="AlphaFoldDB" id="A0A165YTA3"/>
<reference evidence="1" key="2">
    <citation type="submission" date="2022-03" db="EMBL/GenBank/DDBJ databases">
        <title>Draft title - Genomic analysis of global carrot germplasm unveils the trajectory of domestication and the origin of high carotenoid orange carrot.</title>
        <authorList>
            <person name="Iorizzo M."/>
            <person name="Ellison S."/>
            <person name="Senalik D."/>
            <person name="Macko-Podgorni A."/>
            <person name="Grzebelus D."/>
            <person name="Bostan H."/>
            <person name="Rolling W."/>
            <person name="Curaba J."/>
            <person name="Simon P."/>
        </authorList>
    </citation>
    <scope>NUCLEOTIDE SEQUENCE</scope>
    <source>
        <tissue evidence="1">Leaf</tissue>
    </source>
</reference>
<dbReference type="Proteomes" id="UP000077755">
    <property type="component" value="Chromosome 4"/>
</dbReference>
<accession>A0A165YTA3</accession>
<name>A0A165YTA3_DAUCS</name>
<gene>
    <name evidence="1" type="ORF">DCAR_0417617</name>
</gene>
<reference evidence="1" key="1">
    <citation type="journal article" date="2016" name="Nat. Genet.">
        <title>A high-quality carrot genome assembly provides new insights into carotenoid accumulation and asterid genome evolution.</title>
        <authorList>
            <person name="Iorizzo M."/>
            <person name="Ellison S."/>
            <person name="Senalik D."/>
            <person name="Zeng P."/>
            <person name="Satapoomin P."/>
            <person name="Huang J."/>
            <person name="Bowman M."/>
            <person name="Iovene M."/>
            <person name="Sanseverino W."/>
            <person name="Cavagnaro P."/>
            <person name="Yildiz M."/>
            <person name="Macko-Podgorni A."/>
            <person name="Moranska E."/>
            <person name="Grzebelus E."/>
            <person name="Grzebelus D."/>
            <person name="Ashrafi H."/>
            <person name="Zheng Z."/>
            <person name="Cheng S."/>
            <person name="Spooner D."/>
            <person name="Van Deynze A."/>
            <person name="Simon P."/>
        </authorList>
    </citation>
    <scope>NUCLEOTIDE SEQUENCE</scope>
    <source>
        <tissue evidence="1">Leaf</tissue>
    </source>
</reference>
<sequence length="130" mass="15006">MPSASDENSVWLCKIITEEEIKDKQLVLCESDMSKYIYAHAPHLEDLIEEKGMMVPVKMKTHKCRGDVSYSFISDGTFLKKEIEDMYVLGWDGVAEMYTPSEGNYIYLKYSTVPAVDEIEVFEFFISEVH</sequence>
<protein>
    <submittedName>
        <fullName evidence="1">Uncharacterized protein</fullName>
    </submittedName>
</protein>
<keyword evidence="2" id="KW-1185">Reference proteome</keyword>
<evidence type="ECO:0000313" key="2">
    <source>
        <dbReference type="Proteomes" id="UP000077755"/>
    </source>
</evidence>
<dbReference type="EMBL" id="CP093346">
    <property type="protein sequence ID" value="WOG98276.1"/>
    <property type="molecule type" value="Genomic_DNA"/>
</dbReference>